<dbReference type="InterPro" id="IPR008928">
    <property type="entry name" value="6-hairpin_glycosidase_sf"/>
</dbReference>
<reference evidence="1 2" key="1">
    <citation type="submission" date="2018-11" db="EMBL/GenBank/DDBJ databases">
        <authorList>
            <consortium name="Pathogen Informatics"/>
        </authorList>
    </citation>
    <scope>NUCLEOTIDE SEQUENCE [LARGE SCALE GENOMIC DNA]</scope>
</reference>
<protein>
    <submittedName>
        <fullName evidence="1">Uncharacterized protein</fullName>
    </submittedName>
</protein>
<gene>
    <name evidence="1" type="ORF">SVUK_LOCUS15694</name>
</gene>
<evidence type="ECO:0000313" key="2">
    <source>
        <dbReference type="Proteomes" id="UP000270094"/>
    </source>
</evidence>
<dbReference type="SUPFAM" id="SSF48208">
    <property type="entry name" value="Six-hairpin glycosidases"/>
    <property type="match status" value="1"/>
</dbReference>
<dbReference type="InterPro" id="IPR024705">
    <property type="entry name" value="Ssp411"/>
</dbReference>
<dbReference type="EMBL" id="UYYB01109592">
    <property type="protein sequence ID" value="VDM80696.1"/>
    <property type="molecule type" value="Genomic_DNA"/>
</dbReference>
<dbReference type="OrthoDB" id="1923667at2759"/>
<dbReference type="PANTHER" id="PTHR42899:SF1">
    <property type="entry name" value="SPERMATOGENESIS-ASSOCIATED PROTEIN 20"/>
    <property type="match status" value="1"/>
</dbReference>
<dbReference type="Proteomes" id="UP000270094">
    <property type="component" value="Unassembled WGS sequence"/>
</dbReference>
<dbReference type="GO" id="GO:0005975">
    <property type="term" value="P:carbohydrate metabolic process"/>
    <property type="evidence" value="ECO:0007669"/>
    <property type="project" value="InterPro"/>
</dbReference>
<evidence type="ECO:0000313" key="1">
    <source>
        <dbReference type="EMBL" id="VDM80696.1"/>
    </source>
</evidence>
<sequence length="158" mass="17752">MAERLQEEMDKKFWDTETESGYFIGSEQGDVKVRIMEDQDGAEPCANSVAVGNLIRLYEYFEKAEHKQKAEKIVSAASSRLIKCIPIYSDKNDFWISSNGKGFSQDNSYITERCPAYEAMLKSNGINTFVCANFTCGPPVSNLHELKSQLEQLAKSTA</sequence>
<accession>A0A3P7JBI4</accession>
<keyword evidence="2" id="KW-1185">Reference proteome</keyword>
<dbReference type="AlphaFoldDB" id="A0A3P7JBI4"/>
<dbReference type="PANTHER" id="PTHR42899">
    <property type="entry name" value="SPERMATOGENESIS-ASSOCIATED PROTEIN 20"/>
    <property type="match status" value="1"/>
</dbReference>
<proteinExistence type="predicted"/>
<name>A0A3P7JBI4_STRVU</name>
<organism evidence="1 2">
    <name type="scientific">Strongylus vulgaris</name>
    <name type="common">Blood worm</name>
    <dbReference type="NCBI Taxonomy" id="40348"/>
    <lineage>
        <taxon>Eukaryota</taxon>
        <taxon>Metazoa</taxon>
        <taxon>Ecdysozoa</taxon>
        <taxon>Nematoda</taxon>
        <taxon>Chromadorea</taxon>
        <taxon>Rhabditida</taxon>
        <taxon>Rhabditina</taxon>
        <taxon>Rhabditomorpha</taxon>
        <taxon>Strongyloidea</taxon>
        <taxon>Strongylidae</taxon>
        <taxon>Strongylus</taxon>
    </lineage>
</organism>